<comment type="caution">
    <text evidence="1">The sequence shown here is derived from an EMBL/GenBank/DDBJ whole genome shotgun (WGS) entry which is preliminary data.</text>
</comment>
<gene>
    <name evidence="1" type="ORF">EVAR_56111_1</name>
</gene>
<name>A0A4C1YF39_EUMVA</name>
<dbReference type="EMBL" id="BGZK01001193">
    <property type="protein sequence ID" value="GBP73953.1"/>
    <property type="molecule type" value="Genomic_DNA"/>
</dbReference>
<dbReference type="Proteomes" id="UP000299102">
    <property type="component" value="Unassembled WGS sequence"/>
</dbReference>
<dbReference type="AlphaFoldDB" id="A0A4C1YF39"/>
<reference evidence="1 2" key="1">
    <citation type="journal article" date="2019" name="Commun. Biol.">
        <title>The bagworm genome reveals a unique fibroin gene that provides high tensile strength.</title>
        <authorList>
            <person name="Kono N."/>
            <person name="Nakamura H."/>
            <person name="Ohtoshi R."/>
            <person name="Tomita M."/>
            <person name="Numata K."/>
            <person name="Arakawa K."/>
        </authorList>
    </citation>
    <scope>NUCLEOTIDE SEQUENCE [LARGE SCALE GENOMIC DNA]</scope>
</reference>
<proteinExistence type="predicted"/>
<sequence length="130" mass="14536">MSDNMGHRNSHSSGWNPSTEADIPILYCVTGRADSLRAADSCTLMSIGSKPDSARAALRDTVRYDLQIFLINPLCRALSRFLFIRKSTAGERLRTLGPKILTHSPHSFHLAPCDFYLFPKVKGKLRENCI</sequence>
<organism evidence="1 2">
    <name type="scientific">Eumeta variegata</name>
    <name type="common">Bagworm moth</name>
    <name type="synonym">Eumeta japonica</name>
    <dbReference type="NCBI Taxonomy" id="151549"/>
    <lineage>
        <taxon>Eukaryota</taxon>
        <taxon>Metazoa</taxon>
        <taxon>Ecdysozoa</taxon>
        <taxon>Arthropoda</taxon>
        <taxon>Hexapoda</taxon>
        <taxon>Insecta</taxon>
        <taxon>Pterygota</taxon>
        <taxon>Neoptera</taxon>
        <taxon>Endopterygota</taxon>
        <taxon>Lepidoptera</taxon>
        <taxon>Glossata</taxon>
        <taxon>Ditrysia</taxon>
        <taxon>Tineoidea</taxon>
        <taxon>Psychidae</taxon>
        <taxon>Oiketicinae</taxon>
        <taxon>Eumeta</taxon>
    </lineage>
</organism>
<accession>A0A4C1YF39</accession>
<keyword evidence="2" id="KW-1185">Reference proteome</keyword>
<protein>
    <submittedName>
        <fullName evidence="1">Uncharacterized protein</fullName>
    </submittedName>
</protein>
<evidence type="ECO:0000313" key="1">
    <source>
        <dbReference type="EMBL" id="GBP73953.1"/>
    </source>
</evidence>
<evidence type="ECO:0000313" key="2">
    <source>
        <dbReference type="Proteomes" id="UP000299102"/>
    </source>
</evidence>